<keyword evidence="1" id="KW-0472">Membrane</keyword>
<evidence type="ECO:0000313" key="2">
    <source>
        <dbReference type="EMBL" id="CAF4432495.1"/>
    </source>
</evidence>
<comment type="caution">
    <text evidence="2">The sequence shown here is derived from an EMBL/GenBank/DDBJ whole genome shotgun (WGS) entry which is preliminary data.</text>
</comment>
<dbReference type="Proteomes" id="UP000663881">
    <property type="component" value="Unassembled WGS sequence"/>
</dbReference>
<protein>
    <submittedName>
        <fullName evidence="2">Uncharacterized protein</fullName>
    </submittedName>
</protein>
<proteinExistence type="predicted"/>
<dbReference type="EMBL" id="CAJOAY010032476">
    <property type="protein sequence ID" value="CAF4432495.1"/>
    <property type="molecule type" value="Genomic_DNA"/>
</dbReference>
<keyword evidence="1" id="KW-1133">Transmembrane helix</keyword>
<evidence type="ECO:0000313" key="3">
    <source>
        <dbReference type="Proteomes" id="UP000663881"/>
    </source>
</evidence>
<evidence type="ECO:0000256" key="1">
    <source>
        <dbReference type="SAM" id="Phobius"/>
    </source>
</evidence>
<accession>A0A820R9X3</accession>
<sequence length="50" mass="5929">MRFFRIARILNIPDILQFLHILRSSNTIRLTRMLCLLFTVWLSAAGFVHL</sequence>
<dbReference type="AlphaFoldDB" id="A0A820R9X3"/>
<name>A0A820R9X3_9BILA</name>
<organism evidence="2 3">
    <name type="scientific">Adineta steineri</name>
    <dbReference type="NCBI Taxonomy" id="433720"/>
    <lineage>
        <taxon>Eukaryota</taxon>
        <taxon>Metazoa</taxon>
        <taxon>Spiralia</taxon>
        <taxon>Gnathifera</taxon>
        <taxon>Rotifera</taxon>
        <taxon>Eurotatoria</taxon>
        <taxon>Bdelloidea</taxon>
        <taxon>Adinetida</taxon>
        <taxon>Adinetidae</taxon>
        <taxon>Adineta</taxon>
    </lineage>
</organism>
<gene>
    <name evidence="2" type="ORF">OKA104_LOCUS53158</name>
</gene>
<keyword evidence="1" id="KW-0812">Transmembrane</keyword>
<reference evidence="2" key="1">
    <citation type="submission" date="2021-02" db="EMBL/GenBank/DDBJ databases">
        <authorList>
            <person name="Nowell W R."/>
        </authorList>
    </citation>
    <scope>NUCLEOTIDE SEQUENCE</scope>
</reference>
<feature type="transmembrane region" description="Helical" evidence="1">
    <location>
        <begin position="30"/>
        <end position="48"/>
    </location>
</feature>
<feature type="non-terminal residue" evidence="2">
    <location>
        <position position="50"/>
    </location>
</feature>